<dbReference type="FunCoup" id="A0A482XVD9">
    <property type="interactions" value="34"/>
</dbReference>
<dbReference type="EMBL" id="QKKF02000013">
    <property type="protein sequence ID" value="RZF49334.1"/>
    <property type="molecule type" value="Genomic_DNA"/>
</dbReference>
<feature type="compositionally biased region" description="Basic and acidic residues" evidence="1">
    <location>
        <begin position="113"/>
        <end position="125"/>
    </location>
</feature>
<organism evidence="2 3">
    <name type="scientific">Laodelphax striatellus</name>
    <name type="common">Small brown planthopper</name>
    <name type="synonym">Delphax striatella</name>
    <dbReference type="NCBI Taxonomy" id="195883"/>
    <lineage>
        <taxon>Eukaryota</taxon>
        <taxon>Metazoa</taxon>
        <taxon>Ecdysozoa</taxon>
        <taxon>Arthropoda</taxon>
        <taxon>Hexapoda</taxon>
        <taxon>Insecta</taxon>
        <taxon>Pterygota</taxon>
        <taxon>Neoptera</taxon>
        <taxon>Paraneoptera</taxon>
        <taxon>Hemiptera</taxon>
        <taxon>Auchenorrhyncha</taxon>
        <taxon>Fulgoroidea</taxon>
        <taxon>Delphacidae</taxon>
        <taxon>Criomorphinae</taxon>
        <taxon>Laodelphax</taxon>
    </lineage>
</organism>
<protein>
    <submittedName>
        <fullName evidence="2">Uncharacterized protein</fullName>
    </submittedName>
</protein>
<feature type="compositionally biased region" description="Basic and acidic residues" evidence="1">
    <location>
        <begin position="28"/>
        <end position="38"/>
    </location>
</feature>
<evidence type="ECO:0000313" key="3">
    <source>
        <dbReference type="Proteomes" id="UP000291343"/>
    </source>
</evidence>
<evidence type="ECO:0000313" key="2">
    <source>
        <dbReference type="EMBL" id="RZF49334.1"/>
    </source>
</evidence>
<sequence>MALPSVAALSSSSKPADNTEGSNGGPVRVKEEQPDEAEIREMAARMVEANKQKMANLPASASGGGRMAGGGGQTTLLGFFNRTKGGGTVAAKGATPNATVAASDVSSQDSVEDEKKKPPIDEHSQKGRFGWTTMGSTHIPYILRTPDEQYCAVRIVETSLLNKYMNYLHADIYSCTCIRSYYITEAEARLFNDINIKHCESQFGREPFTVKDLVVRLQDAREFYNFLDVCYNKLLRCGNDSKDKCGFIRINGESVVPYTVRDGNKYVPLFYFEGETDNLKLKAEKLENWNLAYLKFCCKVQGIRNELFASETCSVISLSDIKSYFPAGTKFEDYWPNKVVESQLLVTGGHKAGAQGGGMTGGAASALSWIKAPPGSTPPAPTTPVTAAAATPATTIIVNKVLPASLVGSGRGQSVLAPPTQQPATNGGAGVWPGLVGGQPTYPSAAAVRMAQTPISMHSNIHTANNRTVTYSRSNVAQSTQPPQYYPSPHSMSQAAQMVSQPPPLVRVSGAPHTMGSTGNSAYTVTAAGLGSQTAAIHQLMGGGGTSEGGAMLPPPPHLQYSAAANAKYPPPLIPVNGTAAAAAARYYQPGGSEVIDLSSPPQSPQTQPRSKAATGPVVQENGMWKKLIPIMEHPQTQGSHQPFNIQKALVNEKMVPCINAKPYTNTELLMTLPDLVSHFFPSINEDKCRQVLQEVLKVNLYKGNSQQMQILRENQKCKSPNEVLPLIQCRDVVMFMPQMKYMFGRMHAHEPQPAAKRQRLAANS</sequence>
<feature type="compositionally biased region" description="Low complexity" evidence="1">
    <location>
        <begin position="1"/>
        <end position="16"/>
    </location>
</feature>
<dbReference type="AlphaFoldDB" id="A0A482XVD9"/>
<feature type="compositionally biased region" description="Low complexity" evidence="1">
    <location>
        <begin position="97"/>
        <end position="109"/>
    </location>
</feature>
<proteinExistence type="predicted"/>
<gene>
    <name evidence="2" type="ORF">LSTR_LSTR012198</name>
</gene>
<keyword evidence="3" id="KW-1185">Reference proteome</keyword>
<feature type="compositionally biased region" description="Low complexity" evidence="1">
    <location>
        <begin position="599"/>
        <end position="611"/>
    </location>
</feature>
<reference evidence="2 3" key="1">
    <citation type="journal article" date="2017" name="Gigascience">
        <title>Genome sequence of the small brown planthopper, Laodelphax striatellus.</title>
        <authorList>
            <person name="Zhu J."/>
            <person name="Jiang F."/>
            <person name="Wang X."/>
            <person name="Yang P."/>
            <person name="Bao Y."/>
            <person name="Zhao W."/>
            <person name="Wang W."/>
            <person name="Lu H."/>
            <person name="Wang Q."/>
            <person name="Cui N."/>
            <person name="Li J."/>
            <person name="Chen X."/>
            <person name="Luo L."/>
            <person name="Yu J."/>
            <person name="Kang L."/>
            <person name="Cui F."/>
        </authorList>
    </citation>
    <scope>NUCLEOTIDE SEQUENCE [LARGE SCALE GENOMIC DNA]</scope>
    <source>
        <strain evidence="2">Lst14</strain>
    </source>
</reference>
<dbReference type="OrthoDB" id="6615917at2759"/>
<dbReference type="InParanoid" id="A0A482XVD9"/>
<dbReference type="SMR" id="A0A482XVD9"/>
<feature type="region of interest" description="Disordered" evidence="1">
    <location>
        <begin position="1"/>
        <end position="38"/>
    </location>
</feature>
<accession>A0A482XVD9</accession>
<name>A0A482XVD9_LAOST</name>
<evidence type="ECO:0000256" key="1">
    <source>
        <dbReference type="SAM" id="MobiDB-lite"/>
    </source>
</evidence>
<comment type="caution">
    <text evidence="2">The sequence shown here is derived from an EMBL/GenBank/DDBJ whole genome shotgun (WGS) entry which is preliminary data.</text>
</comment>
<dbReference type="Proteomes" id="UP000291343">
    <property type="component" value="Unassembled WGS sequence"/>
</dbReference>
<feature type="region of interest" description="Disordered" evidence="1">
    <location>
        <begin position="593"/>
        <end position="617"/>
    </location>
</feature>
<feature type="region of interest" description="Disordered" evidence="1">
    <location>
        <begin position="97"/>
        <end position="129"/>
    </location>
</feature>